<evidence type="ECO:0000313" key="2">
    <source>
        <dbReference type="EMBL" id="QQD17335.1"/>
    </source>
</evidence>
<dbReference type="AlphaFoldDB" id="A0A7T4QYW9"/>
<keyword evidence="3" id="KW-1185">Reference proteome</keyword>
<reference evidence="2 3" key="1">
    <citation type="submission" date="2020-12" db="EMBL/GenBank/DDBJ databases">
        <authorList>
            <person name="Shan Y."/>
        </authorList>
    </citation>
    <scope>NUCLEOTIDE SEQUENCE [LARGE SCALE GENOMIC DNA]</scope>
    <source>
        <strain evidence="3">csc3.9</strain>
    </source>
</reference>
<dbReference type="KEGG" id="snan:I6N98_13295"/>
<dbReference type="RefSeq" id="WP_198568837.1">
    <property type="nucleotide sequence ID" value="NZ_CP066167.1"/>
</dbReference>
<dbReference type="SUPFAM" id="SSF52096">
    <property type="entry name" value="ClpP/crotonase"/>
    <property type="match status" value="1"/>
</dbReference>
<dbReference type="InterPro" id="IPR001753">
    <property type="entry name" value="Enoyl-CoA_hydra/iso"/>
</dbReference>
<dbReference type="Gene3D" id="3.90.226.10">
    <property type="entry name" value="2-enoyl-CoA Hydratase, Chain A, domain 1"/>
    <property type="match status" value="1"/>
</dbReference>
<protein>
    <submittedName>
        <fullName evidence="2">Enoyl-CoA hydratase/isomerase family protein</fullName>
    </submittedName>
</protein>
<comment type="similarity">
    <text evidence="1">Belongs to the enoyl-CoA hydratase/isomerase family.</text>
</comment>
<evidence type="ECO:0000313" key="3">
    <source>
        <dbReference type="Proteomes" id="UP000596063"/>
    </source>
</evidence>
<proteinExistence type="inferred from homology"/>
<dbReference type="PANTHER" id="PTHR43802">
    <property type="entry name" value="ENOYL-COA HYDRATASE"/>
    <property type="match status" value="1"/>
</dbReference>
<gene>
    <name evidence="2" type="ORF">I6N98_13295</name>
</gene>
<dbReference type="GO" id="GO:0016853">
    <property type="term" value="F:isomerase activity"/>
    <property type="evidence" value="ECO:0007669"/>
    <property type="project" value="UniProtKB-KW"/>
</dbReference>
<dbReference type="Pfam" id="PF00378">
    <property type="entry name" value="ECH_1"/>
    <property type="match status" value="1"/>
</dbReference>
<keyword evidence="2" id="KW-0413">Isomerase</keyword>
<accession>A0A7T4QYW9</accession>
<dbReference type="Proteomes" id="UP000596063">
    <property type="component" value="Chromosome"/>
</dbReference>
<dbReference type="InterPro" id="IPR029045">
    <property type="entry name" value="ClpP/crotonase-like_dom_sf"/>
</dbReference>
<dbReference type="PANTHER" id="PTHR43802:SF1">
    <property type="entry name" value="IP11341P-RELATED"/>
    <property type="match status" value="1"/>
</dbReference>
<dbReference type="CDD" id="cd06558">
    <property type="entry name" value="crotonase-like"/>
    <property type="match status" value="1"/>
</dbReference>
<organism evidence="2 3">
    <name type="scientific">Spongiibacter nanhainus</name>
    <dbReference type="NCBI Taxonomy" id="2794344"/>
    <lineage>
        <taxon>Bacteria</taxon>
        <taxon>Pseudomonadati</taxon>
        <taxon>Pseudomonadota</taxon>
        <taxon>Gammaproteobacteria</taxon>
        <taxon>Cellvibrionales</taxon>
        <taxon>Spongiibacteraceae</taxon>
        <taxon>Spongiibacter</taxon>
    </lineage>
</organism>
<name>A0A7T4QYW9_9GAMM</name>
<sequence>MSASEYRTILFECVDKVATITLNRPEAMNAFTLEMCQEFEALWQRINEDDGINAVVIRAAAGRAFCTGADVNAGVSADQSTNPFYIKDPGDYFGPRSNKCWKPVIVAVHGLCCAGAFYFLNQADFVICSDDAQFFDPHVSYGMVCGVEPVGMGYRVPLQEVLRISLMGGDERVSAETALRINLVTEIVAADKLWSRAQELAAKIAAKPPSATQNTVRAIWEGLDMPRDAALNHALRLCEIGNPKAAQELDVAAARAAAKNYEVR</sequence>
<evidence type="ECO:0000256" key="1">
    <source>
        <dbReference type="ARBA" id="ARBA00005254"/>
    </source>
</evidence>
<dbReference type="EMBL" id="CP066167">
    <property type="protein sequence ID" value="QQD17335.1"/>
    <property type="molecule type" value="Genomic_DNA"/>
</dbReference>